<dbReference type="RefSeq" id="WP_146924847.1">
    <property type="nucleotide sequence ID" value="NZ_BJUY01000027.1"/>
</dbReference>
<comment type="caution">
    <text evidence="2">The sequence shown here is derived from an EMBL/GenBank/DDBJ whole genome shotgun (WGS) entry which is preliminary data.</text>
</comment>
<dbReference type="Proteomes" id="UP000321662">
    <property type="component" value="Unassembled WGS sequence"/>
</dbReference>
<reference evidence="2 3" key="1">
    <citation type="submission" date="2019-07" db="EMBL/GenBank/DDBJ databases">
        <title>Whole genome shotgun sequence of Alkalibacterium kapii NBRC 103247.</title>
        <authorList>
            <person name="Hosoyama A."/>
            <person name="Uohara A."/>
            <person name="Ohji S."/>
            <person name="Ichikawa N."/>
        </authorList>
    </citation>
    <scope>NUCLEOTIDE SEQUENCE [LARGE SCALE GENOMIC DNA]</scope>
    <source>
        <strain evidence="2 3">NBRC 103247</strain>
    </source>
</reference>
<dbReference type="AlphaFoldDB" id="A0A511AV70"/>
<dbReference type="PROSITE" id="PS51257">
    <property type="entry name" value="PROKAR_LIPOPROTEIN"/>
    <property type="match status" value="1"/>
</dbReference>
<proteinExistence type="predicted"/>
<dbReference type="OrthoDB" id="2167600at2"/>
<dbReference type="EMBL" id="BJUY01000027">
    <property type="protein sequence ID" value="GEK92046.1"/>
    <property type="molecule type" value="Genomic_DNA"/>
</dbReference>
<keyword evidence="3" id="KW-1185">Reference proteome</keyword>
<sequence>MNKRYLGLLTVGVLFLGACSSEQDLTDSDTNGEAEIVDAPSEENDAGESDMDNRTNTEEPDSEQETANDTDLEEVTELDEELQMTLGQDFEEINWDEIHLTRGQFDTALEEFQESTNAAYDEDESMDIYIDTVDFTGDTIEVTLTNNDKSEFSEMTNGLLAVFMDSFYRQLYLHSDYSDGNTHPLIIIKTSDGEIITDQKDFLEFEEQP</sequence>
<protein>
    <recommendedName>
        <fullName evidence="4">Lipoprotein</fullName>
    </recommendedName>
</protein>
<evidence type="ECO:0008006" key="4">
    <source>
        <dbReference type="Google" id="ProtNLM"/>
    </source>
</evidence>
<accession>A0A511AV70</accession>
<feature type="region of interest" description="Disordered" evidence="1">
    <location>
        <begin position="23"/>
        <end position="74"/>
    </location>
</feature>
<evidence type="ECO:0000313" key="3">
    <source>
        <dbReference type="Proteomes" id="UP000321662"/>
    </source>
</evidence>
<evidence type="ECO:0000256" key="1">
    <source>
        <dbReference type="SAM" id="MobiDB-lite"/>
    </source>
</evidence>
<feature type="compositionally biased region" description="Acidic residues" evidence="1">
    <location>
        <begin position="58"/>
        <end position="74"/>
    </location>
</feature>
<feature type="compositionally biased region" description="Acidic residues" evidence="1">
    <location>
        <begin position="24"/>
        <end position="50"/>
    </location>
</feature>
<name>A0A511AV70_9LACT</name>
<organism evidence="2 3">
    <name type="scientific">Alkalibacterium kapii</name>
    <dbReference type="NCBI Taxonomy" id="426704"/>
    <lineage>
        <taxon>Bacteria</taxon>
        <taxon>Bacillati</taxon>
        <taxon>Bacillota</taxon>
        <taxon>Bacilli</taxon>
        <taxon>Lactobacillales</taxon>
        <taxon>Carnobacteriaceae</taxon>
        <taxon>Alkalibacterium</taxon>
    </lineage>
</organism>
<gene>
    <name evidence="2" type="ORF">AKA01nite_16680</name>
</gene>
<evidence type="ECO:0000313" key="2">
    <source>
        <dbReference type="EMBL" id="GEK92046.1"/>
    </source>
</evidence>